<proteinExistence type="predicted"/>
<sequence length="162" mass="17070">MNPQGTSLLKEQPTLPFALTAGQCRKPGMGEDTECHLYLNPSREGMGAECNVLVALQFLLGLLGSGHCRALGKKQMSTSGVSPPSPTFAFLISLLQLLPASLSCLIGVINEGVSHPLTRQAYILGLMTLILLMLSLSPFNCFISGVTAGSHLTSDKSQAPAD</sequence>
<keyword evidence="1" id="KW-0812">Transmembrane</keyword>
<reference evidence="2" key="1">
    <citation type="submission" date="2019-04" db="EMBL/GenBank/DDBJ databases">
        <title>Genome assembly of Zosterops borbonicus 15179.</title>
        <authorList>
            <person name="Leroy T."/>
            <person name="Anselmetti Y."/>
            <person name="Tilak M.-K."/>
            <person name="Nabholz B."/>
        </authorList>
    </citation>
    <scope>NUCLEOTIDE SEQUENCE</scope>
    <source>
        <strain evidence="2">HGM_15179</strain>
        <tissue evidence="2">Muscle</tissue>
    </source>
</reference>
<protein>
    <submittedName>
        <fullName evidence="2">Uncharacterized protein</fullName>
    </submittedName>
</protein>
<evidence type="ECO:0000313" key="2">
    <source>
        <dbReference type="EMBL" id="TRZ12693.1"/>
    </source>
</evidence>
<dbReference type="EMBL" id="SWJQ01000572">
    <property type="protein sequence ID" value="TRZ12693.1"/>
    <property type="molecule type" value="Genomic_DNA"/>
</dbReference>
<dbReference type="AlphaFoldDB" id="A0A8K1LGD5"/>
<keyword evidence="3" id="KW-1185">Reference proteome</keyword>
<comment type="caution">
    <text evidence="2">The sequence shown here is derived from an EMBL/GenBank/DDBJ whole genome shotgun (WGS) entry which is preliminary data.</text>
</comment>
<feature type="transmembrane region" description="Helical" evidence="1">
    <location>
        <begin position="46"/>
        <end position="66"/>
    </location>
</feature>
<evidence type="ECO:0000313" key="3">
    <source>
        <dbReference type="Proteomes" id="UP000796761"/>
    </source>
</evidence>
<evidence type="ECO:0000256" key="1">
    <source>
        <dbReference type="SAM" id="Phobius"/>
    </source>
</evidence>
<keyword evidence="1" id="KW-1133">Transmembrane helix</keyword>
<organism evidence="2 3">
    <name type="scientific">Zosterops borbonicus</name>
    <dbReference type="NCBI Taxonomy" id="364589"/>
    <lineage>
        <taxon>Eukaryota</taxon>
        <taxon>Metazoa</taxon>
        <taxon>Chordata</taxon>
        <taxon>Craniata</taxon>
        <taxon>Vertebrata</taxon>
        <taxon>Euteleostomi</taxon>
        <taxon>Archelosauria</taxon>
        <taxon>Archosauria</taxon>
        <taxon>Dinosauria</taxon>
        <taxon>Saurischia</taxon>
        <taxon>Theropoda</taxon>
        <taxon>Coelurosauria</taxon>
        <taxon>Aves</taxon>
        <taxon>Neognathae</taxon>
        <taxon>Neoaves</taxon>
        <taxon>Telluraves</taxon>
        <taxon>Australaves</taxon>
        <taxon>Passeriformes</taxon>
        <taxon>Sylvioidea</taxon>
        <taxon>Zosteropidae</taxon>
        <taxon>Zosterops</taxon>
    </lineage>
</organism>
<dbReference type="Proteomes" id="UP000796761">
    <property type="component" value="Unassembled WGS sequence"/>
</dbReference>
<gene>
    <name evidence="2" type="ORF">HGM15179_014408</name>
</gene>
<feature type="transmembrane region" description="Helical" evidence="1">
    <location>
        <begin position="87"/>
        <end position="109"/>
    </location>
</feature>
<accession>A0A8K1LGD5</accession>
<keyword evidence="1" id="KW-0472">Membrane</keyword>
<name>A0A8K1LGD5_9PASS</name>
<feature type="transmembrane region" description="Helical" evidence="1">
    <location>
        <begin position="121"/>
        <end position="143"/>
    </location>
</feature>